<gene>
    <name evidence="2" type="ORF">HETSPECPRED_006765</name>
</gene>
<evidence type="ECO:0000259" key="1">
    <source>
        <dbReference type="Pfam" id="PF00144"/>
    </source>
</evidence>
<proteinExistence type="predicted"/>
<dbReference type="PANTHER" id="PTHR43283">
    <property type="entry name" value="BETA-LACTAMASE-RELATED"/>
    <property type="match status" value="1"/>
</dbReference>
<protein>
    <recommendedName>
        <fullName evidence="1">Beta-lactamase-related domain-containing protein</fullName>
    </recommendedName>
</protein>
<accession>A0A8H3IQW7</accession>
<keyword evidence="3" id="KW-1185">Reference proteome</keyword>
<dbReference type="Pfam" id="PF00144">
    <property type="entry name" value="Beta-lactamase"/>
    <property type="match status" value="1"/>
</dbReference>
<sequence length="451" mass="49949">MVKTLSEVASVSIREAIDKATADKNKIPGLVAIVVGKDGELMFSHASGTRGKETQEPMTLDSTFWMASCTKMIGGIAVMQLCEQGKLALDDPDLVESIAPELKSVRILKNVDQNGKAEYVEKKNRITLRMLLTHTAGFGYTFFNEKLRQWSHNTFNDEFDGLPNYLSSPLLFEPGTKWVYVLQQLSADLVMAKIEEANSKGTYREYGIGIDWAGTIVERVSGMSLNDYFQQNVFRPLGVKNINMFPSQSMKDTLAYMHQKDTNGNIFQRNHLLRRPLVVDGEAITQTYNSAGAGCYARPIEYCEILATLLNCGTSPTTGAQILKPETVGEMFTNHIPNFPNFGRQGIPAARPLLTNPLPDLYPTEADASQGWGLTMMLTNLEGGLAGRGQGTGHWAGLANLFWWCDPKKEVAGMLATQILPFGDPNVVGLWLEFENLVYQGLEEKLGKFEL</sequence>
<dbReference type="PANTHER" id="PTHR43283:SF3">
    <property type="entry name" value="BETA-LACTAMASE FAMILY PROTEIN (AFU_ORTHOLOGUE AFUA_5G07500)"/>
    <property type="match status" value="1"/>
</dbReference>
<dbReference type="OrthoDB" id="428260at2759"/>
<dbReference type="AlphaFoldDB" id="A0A8H3IQW7"/>
<dbReference type="Proteomes" id="UP000664521">
    <property type="component" value="Unassembled WGS sequence"/>
</dbReference>
<dbReference type="SUPFAM" id="SSF56601">
    <property type="entry name" value="beta-lactamase/transpeptidase-like"/>
    <property type="match status" value="1"/>
</dbReference>
<dbReference type="InterPro" id="IPR012338">
    <property type="entry name" value="Beta-lactam/transpept-like"/>
</dbReference>
<dbReference type="InterPro" id="IPR050789">
    <property type="entry name" value="Diverse_Enzym_Activities"/>
</dbReference>
<dbReference type="InterPro" id="IPR001466">
    <property type="entry name" value="Beta-lactam-related"/>
</dbReference>
<dbReference type="Gene3D" id="3.40.710.10">
    <property type="entry name" value="DD-peptidase/beta-lactamase superfamily"/>
    <property type="match status" value="1"/>
</dbReference>
<dbReference type="EMBL" id="CAJPDS010000047">
    <property type="protein sequence ID" value="CAF9928178.1"/>
    <property type="molecule type" value="Genomic_DNA"/>
</dbReference>
<organism evidence="2 3">
    <name type="scientific">Heterodermia speciosa</name>
    <dbReference type="NCBI Taxonomy" id="116794"/>
    <lineage>
        <taxon>Eukaryota</taxon>
        <taxon>Fungi</taxon>
        <taxon>Dikarya</taxon>
        <taxon>Ascomycota</taxon>
        <taxon>Pezizomycotina</taxon>
        <taxon>Lecanoromycetes</taxon>
        <taxon>OSLEUM clade</taxon>
        <taxon>Lecanoromycetidae</taxon>
        <taxon>Caliciales</taxon>
        <taxon>Physciaceae</taxon>
        <taxon>Heterodermia</taxon>
    </lineage>
</organism>
<comment type="caution">
    <text evidence="2">The sequence shown here is derived from an EMBL/GenBank/DDBJ whole genome shotgun (WGS) entry which is preliminary data.</text>
</comment>
<feature type="domain" description="Beta-lactamase-related" evidence="1">
    <location>
        <begin position="22"/>
        <end position="422"/>
    </location>
</feature>
<reference evidence="2" key="1">
    <citation type="submission" date="2021-03" db="EMBL/GenBank/DDBJ databases">
        <authorList>
            <person name="Tagirdzhanova G."/>
        </authorList>
    </citation>
    <scope>NUCLEOTIDE SEQUENCE</scope>
</reference>
<evidence type="ECO:0000313" key="3">
    <source>
        <dbReference type="Proteomes" id="UP000664521"/>
    </source>
</evidence>
<evidence type="ECO:0000313" key="2">
    <source>
        <dbReference type="EMBL" id="CAF9928178.1"/>
    </source>
</evidence>
<name>A0A8H3IQW7_9LECA</name>